<evidence type="ECO:0000313" key="2">
    <source>
        <dbReference type="Proteomes" id="UP000574390"/>
    </source>
</evidence>
<accession>A0A7J6RGD0</accession>
<reference evidence="1 2" key="1">
    <citation type="submission" date="2020-04" db="EMBL/GenBank/DDBJ databases">
        <title>Perkinsus olseni comparative genomics.</title>
        <authorList>
            <person name="Bogema D.R."/>
        </authorList>
    </citation>
    <scope>NUCLEOTIDE SEQUENCE [LARGE SCALE GENOMIC DNA]</scope>
    <source>
        <strain evidence="1">ATCC PRA-205</strain>
    </source>
</reference>
<comment type="caution">
    <text evidence="1">The sequence shown here is derived from an EMBL/GenBank/DDBJ whole genome shotgun (WGS) entry which is preliminary data.</text>
</comment>
<dbReference type="AlphaFoldDB" id="A0A7J6RGD0"/>
<proteinExistence type="predicted"/>
<sequence length="96" mass="11235">MKLKSFRFCICGEVQYYYYQYHFYGGLKLLSCGCDGWWFDRAPTDTKIFATHGDIVRTEFASGANGSVLPEEVTKRWYKIKKLYSGCMGEYYALVY</sequence>
<name>A0A7J6RGD0_PEROL</name>
<dbReference type="Proteomes" id="UP000574390">
    <property type="component" value="Unassembled WGS sequence"/>
</dbReference>
<gene>
    <name evidence="1" type="ORF">FOZ62_023325</name>
</gene>
<dbReference type="EMBL" id="JABANM010022343">
    <property type="protein sequence ID" value="KAF4719754.1"/>
    <property type="molecule type" value="Genomic_DNA"/>
</dbReference>
<evidence type="ECO:0000313" key="1">
    <source>
        <dbReference type="EMBL" id="KAF4719754.1"/>
    </source>
</evidence>
<protein>
    <submittedName>
        <fullName evidence="1">Uncharacterized protein</fullName>
    </submittedName>
</protein>
<organism evidence="1 2">
    <name type="scientific">Perkinsus olseni</name>
    <name type="common">Perkinsus atlanticus</name>
    <dbReference type="NCBI Taxonomy" id="32597"/>
    <lineage>
        <taxon>Eukaryota</taxon>
        <taxon>Sar</taxon>
        <taxon>Alveolata</taxon>
        <taxon>Perkinsozoa</taxon>
        <taxon>Perkinsea</taxon>
        <taxon>Perkinsida</taxon>
        <taxon>Perkinsidae</taxon>
        <taxon>Perkinsus</taxon>
    </lineage>
</organism>